<dbReference type="Proteomes" id="UP000194127">
    <property type="component" value="Unassembled WGS sequence"/>
</dbReference>
<keyword evidence="7" id="KW-0175">Coiled coil</keyword>
<evidence type="ECO:0000256" key="3">
    <source>
        <dbReference type="ARBA" id="ARBA00022553"/>
    </source>
</evidence>
<evidence type="ECO:0000256" key="11">
    <source>
        <dbReference type="RuleBase" id="RU000394"/>
    </source>
</evidence>
<evidence type="ECO:0000256" key="9">
    <source>
        <dbReference type="ARBA" id="ARBA00023212"/>
    </source>
</evidence>
<feature type="region of interest" description="Disordered" evidence="12">
    <location>
        <begin position="717"/>
        <end position="843"/>
    </location>
</feature>
<evidence type="ECO:0000313" key="15">
    <source>
        <dbReference type="Proteomes" id="UP000194127"/>
    </source>
</evidence>
<dbReference type="InterPro" id="IPR036961">
    <property type="entry name" value="Kinesin_motor_dom_sf"/>
</dbReference>
<feature type="compositionally biased region" description="Acidic residues" evidence="12">
    <location>
        <begin position="739"/>
        <end position="756"/>
    </location>
</feature>
<dbReference type="STRING" id="670580.A0A1X6NH24"/>
<feature type="domain" description="Kinesin motor" evidence="13">
    <location>
        <begin position="103"/>
        <end position="567"/>
    </location>
</feature>
<dbReference type="GO" id="GO:0008017">
    <property type="term" value="F:microtubule binding"/>
    <property type="evidence" value="ECO:0007669"/>
    <property type="project" value="InterPro"/>
</dbReference>
<dbReference type="GO" id="GO:0008574">
    <property type="term" value="F:plus-end-directed microtubule motor activity"/>
    <property type="evidence" value="ECO:0007669"/>
    <property type="project" value="TreeGrafter"/>
</dbReference>
<feature type="compositionally biased region" description="Basic and acidic residues" evidence="12">
    <location>
        <begin position="791"/>
        <end position="807"/>
    </location>
</feature>
<dbReference type="GO" id="GO:0051231">
    <property type="term" value="P:spindle elongation"/>
    <property type="evidence" value="ECO:0007669"/>
    <property type="project" value="TreeGrafter"/>
</dbReference>
<comment type="subcellular location">
    <subcellularLocation>
        <location evidence="1">Cytoplasm</location>
        <location evidence="1">Cytoskeleton</location>
        <location evidence="1">Spindle</location>
    </subcellularLocation>
</comment>
<dbReference type="EMBL" id="KZ110591">
    <property type="protein sequence ID" value="OSX67810.1"/>
    <property type="molecule type" value="Genomic_DNA"/>
</dbReference>
<dbReference type="GO" id="GO:0072686">
    <property type="term" value="C:mitotic spindle"/>
    <property type="evidence" value="ECO:0007669"/>
    <property type="project" value="TreeGrafter"/>
</dbReference>
<dbReference type="Gene3D" id="3.40.850.10">
    <property type="entry name" value="Kinesin motor domain"/>
    <property type="match status" value="1"/>
</dbReference>
<evidence type="ECO:0000259" key="13">
    <source>
        <dbReference type="PROSITE" id="PS50067"/>
    </source>
</evidence>
<evidence type="ECO:0000256" key="4">
    <source>
        <dbReference type="ARBA" id="ARBA00022701"/>
    </source>
</evidence>
<feature type="region of interest" description="Disordered" evidence="12">
    <location>
        <begin position="616"/>
        <end position="636"/>
    </location>
</feature>
<evidence type="ECO:0000256" key="6">
    <source>
        <dbReference type="ARBA" id="ARBA00022840"/>
    </source>
</evidence>
<keyword evidence="3" id="KW-0597">Phosphoprotein</keyword>
<dbReference type="GO" id="GO:0005634">
    <property type="term" value="C:nucleus"/>
    <property type="evidence" value="ECO:0007669"/>
    <property type="project" value="TreeGrafter"/>
</dbReference>
<reference evidence="14 15" key="1">
    <citation type="submission" date="2017-04" db="EMBL/GenBank/DDBJ databases">
        <title>Genome Sequence of the Model Brown-Rot Fungus Postia placenta SB12.</title>
        <authorList>
            <consortium name="DOE Joint Genome Institute"/>
            <person name="Gaskell J."/>
            <person name="Kersten P."/>
            <person name="Larrondo L.F."/>
            <person name="Canessa P."/>
            <person name="Martinez D."/>
            <person name="Hibbett D."/>
            <person name="Schmoll M."/>
            <person name="Kubicek C.P."/>
            <person name="Martinez A.T."/>
            <person name="Yadav J."/>
            <person name="Master E."/>
            <person name="Magnuson J.K."/>
            <person name="James T."/>
            <person name="Yaver D."/>
            <person name="Berka R."/>
            <person name="Labutti K."/>
            <person name="Lipzen A."/>
            <person name="Aerts A."/>
            <person name="Barry K."/>
            <person name="Henrissat B."/>
            <person name="Blanchette R."/>
            <person name="Grigoriev I."/>
            <person name="Cullen D."/>
        </authorList>
    </citation>
    <scope>NUCLEOTIDE SEQUENCE [LARGE SCALE GENOMIC DNA]</scope>
    <source>
        <strain evidence="14 15">MAD-698-R-SB12</strain>
    </source>
</reference>
<organism evidence="14 15">
    <name type="scientific">Postia placenta MAD-698-R-SB12</name>
    <dbReference type="NCBI Taxonomy" id="670580"/>
    <lineage>
        <taxon>Eukaryota</taxon>
        <taxon>Fungi</taxon>
        <taxon>Dikarya</taxon>
        <taxon>Basidiomycota</taxon>
        <taxon>Agaricomycotina</taxon>
        <taxon>Agaricomycetes</taxon>
        <taxon>Polyporales</taxon>
        <taxon>Adustoporiaceae</taxon>
        <taxon>Rhodonia</taxon>
    </lineage>
</organism>
<feature type="compositionally biased region" description="Acidic residues" evidence="12">
    <location>
        <begin position="617"/>
        <end position="634"/>
    </location>
</feature>
<evidence type="ECO:0000256" key="7">
    <source>
        <dbReference type="ARBA" id="ARBA00023054"/>
    </source>
</evidence>
<evidence type="ECO:0000256" key="1">
    <source>
        <dbReference type="ARBA" id="ARBA00004186"/>
    </source>
</evidence>
<dbReference type="PROSITE" id="PS50067">
    <property type="entry name" value="KINESIN_MOTOR_2"/>
    <property type="match status" value="1"/>
</dbReference>
<keyword evidence="2" id="KW-0963">Cytoplasm</keyword>
<dbReference type="PROSITE" id="PS00411">
    <property type="entry name" value="KINESIN_MOTOR_1"/>
    <property type="match status" value="1"/>
</dbReference>
<feature type="region of interest" description="Disordered" evidence="12">
    <location>
        <begin position="1"/>
        <end position="98"/>
    </location>
</feature>
<evidence type="ECO:0000313" key="14">
    <source>
        <dbReference type="EMBL" id="OSX67810.1"/>
    </source>
</evidence>
<keyword evidence="6 10" id="KW-0067">ATP-binding</keyword>
<dbReference type="SMART" id="SM00129">
    <property type="entry name" value="KISc"/>
    <property type="match status" value="1"/>
</dbReference>
<feature type="compositionally biased region" description="Polar residues" evidence="12">
    <location>
        <begin position="1"/>
        <end position="22"/>
    </location>
</feature>
<evidence type="ECO:0000256" key="10">
    <source>
        <dbReference type="PROSITE-ProRule" id="PRU00283"/>
    </source>
</evidence>
<keyword evidence="4 11" id="KW-0493">Microtubule</keyword>
<comment type="similarity">
    <text evidence="10 11">Belongs to the TRAFAC class myosin-kinesin ATPase superfamily. Kinesin family.</text>
</comment>
<dbReference type="InterPro" id="IPR047149">
    <property type="entry name" value="KIF11-like"/>
</dbReference>
<feature type="compositionally biased region" description="Basic and acidic residues" evidence="12">
    <location>
        <begin position="721"/>
        <end position="738"/>
    </location>
</feature>
<dbReference type="GO" id="GO:0090307">
    <property type="term" value="P:mitotic spindle assembly"/>
    <property type="evidence" value="ECO:0007669"/>
    <property type="project" value="TreeGrafter"/>
</dbReference>
<gene>
    <name evidence="14" type="ORF">POSPLADRAFT_1072559</name>
</gene>
<feature type="region of interest" description="Disordered" evidence="12">
    <location>
        <begin position="857"/>
        <end position="962"/>
    </location>
</feature>
<dbReference type="GO" id="GO:0005524">
    <property type="term" value="F:ATP binding"/>
    <property type="evidence" value="ECO:0007669"/>
    <property type="project" value="UniProtKB-UniRule"/>
</dbReference>
<dbReference type="GO" id="GO:0005876">
    <property type="term" value="C:spindle microtubule"/>
    <property type="evidence" value="ECO:0007669"/>
    <property type="project" value="TreeGrafter"/>
</dbReference>
<feature type="binding site" evidence="10">
    <location>
        <begin position="194"/>
        <end position="201"/>
    </location>
    <ligand>
        <name>ATP</name>
        <dbReference type="ChEBI" id="CHEBI:30616"/>
    </ligand>
</feature>
<keyword evidence="15" id="KW-1185">Reference proteome</keyword>
<proteinExistence type="inferred from homology"/>
<dbReference type="Pfam" id="PF00225">
    <property type="entry name" value="Kinesin"/>
    <property type="match status" value="1"/>
</dbReference>
<dbReference type="GeneID" id="36327471"/>
<dbReference type="InterPro" id="IPR027417">
    <property type="entry name" value="P-loop_NTPase"/>
</dbReference>
<evidence type="ECO:0000256" key="2">
    <source>
        <dbReference type="ARBA" id="ARBA00022490"/>
    </source>
</evidence>
<dbReference type="GO" id="GO:0007018">
    <property type="term" value="P:microtubule-based movement"/>
    <property type="evidence" value="ECO:0007669"/>
    <property type="project" value="InterPro"/>
</dbReference>
<dbReference type="PANTHER" id="PTHR47970">
    <property type="entry name" value="KINESIN-LIKE PROTEIN KIF11"/>
    <property type="match status" value="1"/>
</dbReference>
<dbReference type="PANTHER" id="PTHR47970:SF29">
    <property type="entry name" value="KINESIN FAMILY MEMBER 20B"/>
    <property type="match status" value="1"/>
</dbReference>
<keyword evidence="5 10" id="KW-0547">Nucleotide-binding</keyword>
<dbReference type="OrthoDB" id="123929at2759"/>
<dbReference type="InterPro" id="IPR019821">
    <property type="entry name" value="Kinesin_motor_CS"/>
</dbReference>
<dbReference type="SUPFAM" id="SSF52540">
    <property type="entry name" value="P-loop containing nucleoside triphosphate hydrolases"/>
    <property type="match status" value="1"/>
</dbReference>
<evidence type="ECO:0000256" key="5">
    <source>
        <dbReference type="ARBA" id="ARBA00022741"/>
    </source>
</evidence>
<sequence length="962" mass="106039">MSSKPKPTATRSSTRIKTNPAPTATRPGSRIAVASRAVTTEASAAAALKKQVPRRPLHNRANSPVEIDTGIDKKARPASRNTKVPGPKSATPIDFAHDDDREPVKAFLRIRPRLGDGEPTSEPYLEPISDTAVRMTDPESSSHSRTSSANSASIYTFSHIFPPHTQQSEFFNNTTLPLVKDVLEGQSGLLFTYGVTNSGKTYTIQGGSEEGSAGILPRTLDVIFNSIEGLHGDGKYHPVRLNGIELADDSSSSGRSQVSKPHGVPALADILDDLDDAGMDIDSTTLKLDRNHEYTVWLSYSEVYNEKVYDLFASVDSPESSCQPSQSAVPRPTSTFLNIPLPSSQSHPLLLTRKALPVKSSPLSDSGLSGSEAGSAGKYVAGLRQIRVKSAAEAKALLKLGQMHRRVFGTLANSQSSRSHALVTIKVLRVHRGERNDPSSIQTSRLTLVDLAGSERTKHTHTSGDRLREAGNINKSLMVLGQCMETLRTNQRTLARSLGTTAGRMDTRDVKKGLAVVPFRHSKLTEILMDYFVGEGKAVMIVNVNPYDTGFDENSHVMRFSSLARDVYTAPAAAAPRALPSVKDRNRPSGVGPHRRKVTISMGGAGRKASEAHLEVLEEDEEHDEDGHEEDDDGPINPLVDALFDEIERLRTQASHTLYEVEMRCALVEAETREEVMEEMEERMHDMEKMFKRRLMKEVEQNEKMMDAKIDMLNRSKMRHPLVDHPDEGGETDEHMQDEFEEQEEPEEDPNESDDAETYKSSESSRSPSPLAGKGQKKIKRGTTRANNRVVHSDFADEDTFDQRSDGDDWQMDTAPSQSDSREELPRQPVRASRASGKKHDFVEAPSPIFEVDVKAGKMAAKRKSGREPSDKLSSLQETLESLSLQENARDSTVVVPNKKARQDAVTHGGEGQQHVSQKGEVDTVKKKKKRQLGRAPTDEDMATILLGTSQDKKPLRRSVRH</sequence>
<protein>
    <recommendedName>
        <fullName evidence="11">Kinesin-like protein</fullName>
    </recommendedName>
</protein>
<feature type="compositionally biased region" description="Low complexity" evidence="12">
    <location>
        <begin position="32"/>
        <end position="47"/>
    </location>
</feature>
<dbReference type="InterPro" id="IPR001752">
    <property type="entry name" value="Kinesin_motor_dom"/>
</dbReference>
<feature type="compositionally biased region" description="Low complexity" evidence="12">
    <location>
        <begin position="761"/>
        <end position="770"/>
    </location>
</feature>
<name>A0A1X6NH24_9APHY</name>
<accession>A0A1X6NH24</accession>
<evidence type="ECO:0000256" key="12">
    <source>
        <dbReference type="SAM" id="MobiDB-lite"/>
    </source>
</evidence>
<keyword evidence="8 10" id="KW-0505">Motor protein</keyword>
<dbReference type="AlphaFoldDB" id="A0A1X6NH24"/>
<dbReference type="RefSeq" id="XP_024344604.1">
    <property type="nucleotide sequence ID" value="XM_024482522.1"/>
</dbReference>
<dbReference type="PRINTS" id="PR00380">
    <property type="entry name" value="KINESINHEAVY"/>
</dbReference>
<keyword evidence="9" id="KW-0206">Cytoskeleton</keyword>
<feature type="compositionally biased region" description="Low complexity" evidence="12">
    <location>
        <begin position="873"/>
        <end position="887"/>
    </location>
</feature>
<evidence type="ECO:0000256" key="8">
    <source>
        <dbReference type="ARBA" id="ARBA00023175"/>
    </source>
</evidence>